<dbReference type="Gene3D" id="3.40.50.2300">
    <property type="match status" value="2"/>
</dbReference>
<organism evidence="4 5">
    <name type="scientific">Ruminococcus flavefaciens 007c</name>
    <dbReference type="NCBI Taxonomy" id="1341157"/>
    <lineage>
        <taxon>Bacteria</taxon>
        <taxon>Bacillati</taxon>
        <taxon>Bacillota</taxon>
        <taxon>Clostridia</taxon>
        <taxon>Eubacteriales</taxon>
        <taxon>Oscillospiraceae</taxon>
        <taxon>Ruminococcus</taxon>
    </lineage>
</organism>
<dbReference type="PANTHER" id="PTHR30036">
    <property type="entry name" value="D-XYLOSE-BINDING PERIPLASMIC PROTEIN"/>
    <property type="match status" value="1"/>
</dbReference>
<protein>
    <recommendedName>
        <fullName evidence="3">Periplasmic binding protein domain-containing protein</fullName>
    </recommendedName>
</protein>
<dbReference type="Proteomes" id="UP000019365">
    <property type="component" value="Unassembled WGS sequence"/>
</dbReference>
<dbReference type="SUPFAM" id="SSF53822">
    <property type="entry name" value="Periplasmic binding protein-like I"/>
    <property type="match status" value="1"/>
</dbReference>
<dbReference type="EMBL" id="ATAX01000028">
    <property type="protein sequence ID" value="EWM53142.1"/>
    <property type="molecule type" value="Genomic_DNA"/>
</dbReference>
<comment type="caution">
    <text evidence="4">The sequence shown here is derived from an EMBL/GenBank/DDBJ whole genome shotgun (WGS) entry which is preliminary data.</text>
</comment>
<proteinExistence type="inferred from homology"/>
<name>W7UXQ1_RUMFL</name>
<dbReference type="PATRIC" id="fig|1341157.4.peg.2627"/>
<dbReference type="InterPro" id="IPR028082">
    <property type="entry name" value="Peripla_BP_I"/>
</dbReference>
<feature type="domain" description="Periplasmic binding protein" evidence="3">
    <location>
        <begin position="39"/>
        <end position="327"/>
    </location>
</feature>
<evidence type="ECO:0000313" key="5">
    <source>
        <dbReference type="Proteomes" id="UP000019365"/>
    </source>
</evidence>
<sequence>MNKEKRKGFFKAVTACTLTAAMLLSGGCGKQKEEKSKIAVITKQKLSFWSDVQMGAEDACNELGFELLYSVADGDNDYVSQEAAIQHAIKEHAAAIVIAPNGKTELNSAFEQAEKNGIKIININSRADYPGVISLIRSSDTEGGSVAARHAVEILKKNDENLTKLKNIAIIGHTASTAEDRISGFVDSFTNLASSAIAPDVMVENDQNPEKLAAAKQEKIEAYKKGIIKGTPCAKRDAAEEEAMKILTNSANEISVIFGTNTNTTLGICDAISELGLEDDIVVIGFNSDEEELGYIRTGVLDGTVVQNPYMMGYVGVRYAKRSLQGDNVPSILDTGTVYVDQTNLNTDFIQLLIYPRGKNDEDGNTEVGK</sequence>
<evidence type="ECO:0000256" key="2">
    <source>
        <dbReference type="ARBA" id="ARBA00007639"/>
    </source>
</evidence>
<dbReference type="PROSITE" id="PS51257">
    <property type="entry name" value="PROKAR_LIPOPROTEIN"/>
    <property type="match status" value="1"/>
</dbReference>
<evidence type="ECO:0000313" key="4">
    <source>
        <dbReference type="EMBL" id="EWM53142.1"/>
    </source>
</evidence>
<dbReference type="PANTHER" id="PTHR30036:SF7">
    <property type="entry name" value="ABC TRANSPORTER PERIPLASMIC-BINDING PROTEIN YPHF"/>
    <property type="match status" value="1"/>
</dbReference>
<dbReference type="GO" id="GO:0030288">
    <property type="term" value="C:outer membrane-bounded periplasmic space"/>
    <property type="evidence" value="ECO:0007669"/>
    <property type="project" value="TreeGrafter"/>
</dbReference>
<dbReference type="InterPro" id="IPR025997">
    <property type="entry name" value="SBP_2_dom"/>
</dbReference>
<dbReference type="Pfam" id="PF13407">
    <property type="entry name" value="Peripla_BP_4"/>
    <property type="match status" value="1"/>
</dbReference>
<dbReference type="AlphaFoldDB" id="W7UXQ1"/>
<accession>W7UXQ1</accession>
<comment type="similarity">
    <text evidence="2">Belongs to the bacterial solute-binding protein 2 family.</text>
</comment>
<dbReference type="eggNOG" id="COG1879">
    <property type="taxonomic scope" value="Bacteria"/>
</dbReference>
<dbReference type="RefSeq" id="WP_037300391.1">
    <property type="nucleotide sequence ID" value="NZ_ATAX01000028.1"/>
</dbReference>
<evidence type="ECO:0000259" key="3">
    <source>
        <dbReference type="Pfam" id="PF13407"/>
    </source>
</evidence>
<comment type="subcellular location">
    <subcellularLocation>
        <location evidence="1">Cell envelope</location>
    </subcellularLocation>
</comment>
<dbReference type="InterPro" id="IPR050555">
    <property type="entry name" value="Bact_Solute-Bind_Prot2"/>
</dbReference>
<reference evidence="4 5" key="1">
    <citation type="journal article" date="2014" name="PLoS ONE">
        <title>Rumen cellulosomics: divergent fiber-degrading strategies revealed by comparative genome-wide analysis of six ruminococcal strains.</title>
        <authorList>
            <person name="Dassa B."/>
            <person name="Borovok I."/>
            <person name="Ruimy-Israeli V."/>
            <person name="Lamed R."/>
            <person name="Flint H.J."/>
            <person name="Duncan S.H."/>
            <person name="Henrissat B."/>
            <person name="Coutinho P."/>
            <person name="Morrison M."/>
            <person name="Mosoni P."/>
            <person name="Yeoman C.J."/>
            <person name="White B.A."/>
            <person name="Bayer E.A."/>
        </authorList>
    </citation>
    <scope>NUCLEOTIDE SEQUENCE [LARGE SCALE GENOMIC DNA]</scope>
    <source>
        <strain evidence="4 5">007c</strain>
    </source>
</reference>
<evidence type="ECO:0000256" key="1">
    <source>
        <dbReference type="ARBA" id="ARBA00004196"/>
    </source>
</evidence>
<dbReference type="OrthoDB" id="569491at2"/>
<keyword evidence="5" id="KW-1185">Reference proteome</keyword>
<gene>
    <name evidence="4" type="ORF">RF007C_16145</name>
</gene>
<dbReference type="GO" id="GO:0030246">
    <property type="term" value="F:carbohydrate binding"/>
    <property type="evidence" value="ECO:0007669"/>
    <property type="project" value="TreeGrafter"/>
</dbReference>